<dbReference type="RefSeq" id="WP_198570802.1">
    <property type="nucleotide sequence ID" value="NZ_CP066167.1"/>
</dbReference>
<keyword evidence="1" id="KW-0812">Transmembrane</keyword>
<gene>
    <name evidence="2" type="ORF">I6N98_05540</name>
</gene>
<dbReference type="Proteomes" id="UP000596063">
    <property type="component" value="Chromosome"/>
</dbReference>
<dbReference type="AlphaFoldDB" id="A0A7T4R356"/>
<evidence type="ECO:0000313" key="2">
    <source>
        <dbReference type="EMBL" id="QQD19317.1"/>
    </source>
</evidence>
<protein>
    <submittedName>
        <fullName evidence="2">DUF2721 domain-containing protein</fullName>
    </submittedName>
</protein>
<accession>A0A7T4R356</accession>
<dbReference type="InterPro" id="IPR021279">
    <property type="entry name" value="DUF2721"/>
</dbReference>
<dbReference type="EMBL" id="CP066167">
    <property type="protein sequence ID" value="QQD19317.1"/>
    <property type="molecule type" value="Genomic_DNA"/>
</dbReference>
<reference evidence="2 3" key="1">
    <citation type="submission" date="2020-12" db="EMBL/GenBank/DDBJ databases">
        <authorList>
            <person name="Shan Y."/>
        </authorList>
    </citation>
    <scope>NUCLEOTIDE SEQUENCE [LARGE SCALE GENOMIC DNA]</scope>
    <source>
        <strain evidence="3">csc3.9</strain>
    </source>
</reference>
<keyword evidence="1" id="KW-1133">Transmembrane helix</keyword>
<proteinExistence type="predicted"/>
<feature type="transmembrane region" description="Helical" evidence="1">
    <location>
        <begin position="110"/>
        <end position="131"/>
    </location>
</feature>
<keyword evidence="3" id="KW-1185">Reference proteome</keyword>
<name>A0A7T4R356_9GAMM</name>
<feature type="transmembrane region" description="Helical" evidence="1">
    <location>
        <begin position="80"/>
        <end position="104"/>
    </location>
</feature>
<dbReference type="KEGG" id="snan:I6N98_05540"/>
<sequence>MTTELGVVPITNAIQQAVAPVFLLAGIGAILNVLATRLARIVDRSRELHARRENVKAERQLQIDWELGILAKRGRVVHRAIGFATVAALFVCLVIAILFISAVADWHSGMVVAALFVLAMVSLITALAGFLREIQLATRVMLSGP</sequence>
<evidence type="ECO:0000256" key="1">
    <source>
        <dbReference type="SAM" id="Phobius"/>
    </source>
</evidence>
<keyword evidence="1" id="KW-0472">Membrane</keyword>
<dbReference type="Pfam" id="PF11026">
    <property type="entry name" value="DUF2721"/>
    <property type="match status" value="1"/>
</dbReference>
<organism evidence="2 3">
    <name type="scientific">Spongiibacter nanhainus</name>
    <dbReference type="NCBI Taxonomy" id="2794344"/>
    <lineage>
        <taxon>Bacteria</taxon>
        <taxon>Pseudomonadati</taxon>
        <taxon>Pseudomonadota</taxon>
        <taxon>Gammaproteobacteria</taxon>
        <taxon>Cellvibrionales</taxon>
        <taxon>Spongiibacteraceae</taxon>
        <taxon>Spongiibacter</taxon>
    </lineage>
</organism>
<feature type="transmembrane region" description="Helical" evidence="1">
    <location>
        <begin position="17"/>
        <end position="39"/>
    </location>
</feature>
<evidence type="ECO:0000313" key="3">
    <source>
        <dbReference type="Proteomes" id="UP000596063"/>
    </source>
</evidence>